<accession>A0ABV6NPC1</accession>
<evidence type="ECO:0000313" key="2">
    <source>
        <dbReference type="EMBL" id="MFC0562615.1"/>
    </source>
</evidence>
<keyword evidence="1" id="KW-0472">Membrane</keyword>
<gene>
    <name evidence="2" type="ORF">ACFFHU_00255</name>
</gene>
<feature type="transmembrane region" description="Helical" evidence="1">
    <location>
        <begin position="95"/>
        <end position="117"/>
    </location>
</feature>
<dbReference type="RefSeq" id="WP_377334419.1">
    <property type="nucleotide sequence ID" value="NZ_JBHLUE010000001.1"/>
</dbReference>
<feature type="transmembrane region" description="Helical" evidence="1">
    <location>
        <begin position="6"/>
        <end position="27"/>
    </location>
</feature>
<protein>
    <recommendedName>
        <fullName evidence="4">DUF2306 domain-containing protein</fullName>
    </recommendedName>
</protein>
<evidence type="ECO:0000313" key="3">
    <source>
        <dbReference type="Proteomes" id="UP001589894"/>
    </source>
</evidence>
<keyword evidence="1" id="KW-1133">Transmembrane helix</keyword>
<dbReference type="EMBL" id="JBHLUE010000001">
    <property type="protein sequence ID" value="MFC0562615.1"/>
    <property type="molecule type" value="Genomic_DNA"/>
</dbReference>
<sequence length="162" mass="17391">MHAILLVVHIVSGLTGLLLALPVLLAPKRRGRHTALGRAYAVAATGLSLSAYGLFAYRPRELFGLAILGTLTLGWLLGGLWFARRRPRLMGGRGWRIWHLNLMGSTVISFVTGFAVQTTHGNLIAWLAPTVLGSALIARRTAREVTAGRRTTLPIPSPGPIG</sequence>
<proteinExistence type="predicted"/>
<feature type="transmembrane region" description="Helical" evidence="1">
    <location>
        <begin position="123"/>
        <end position="142"/>
    </location>
</feature>
<keyword evidence="3" id="KW-1185">Reference proteome</keyword>
<dbReference type="Proteomes" id="UP001589894">
    <property type="component" value="Unassembled WGS sequence"/>
</dbReference>
<evidence type="ECO:0008006" key="4">
    <source>
        <dbReference type="Google" id="ProtNLM"/>
    </source>
</evidence>
<feature type="transmembrane region" description="Helical" evidence="1">
    <location>
        <begin position="39"/>
        <end position="57"/>
    </location>
</feature>
<comment type="caution">
    <text evidence="2">The sequence shown here is derived from an EMBL/GenBank/DDBJ whole genome shotgun (WGS) entry which is preliminary data.</text>
</comment>
<keyword evidence="1" id="KW-0812">Transmembrane</keyword>
<organism evidence="2 3">
    <name type="scientific">Plantactinospora siamensis</name>
    <dbReference type="NCBI Taxonomy" id="555372"/>
    <lineage>
        <taxon>Bacteria</taxon>
        <taxon>Bacillati</taxon>
        <taxon>Actinomycetota</taxon>
        <taxon>Actinomycetes</taxon>
        <taxon>Micromonosporales</taxon>
        <taxon>Micromonosporaceae</taxon>
        <taxon>Plantactinospora</taxon>
    </lineage>
</organism>
<evidence type="ECO:0000256" key="1">
    <source>
        <dbReference type="SAM" id="Phobius"/>
    </source>
</evidence>
<feature type="transmembrane region" description="Helical" evidence="1">
    <location>
        <begin position="63"/>
        <end position="83"/>
    </location>
</feature>
<name>A0ABV6NPC1_9ACTN</name>
<reference evidence="2 3" key="1">
    <citation type="submission" date="2024-09" db="EMBL/GenBank/DDBJ databases">
        <authorList>
            <person name="Sun Q."/>
            <person name="Mori K."/>
        </authorList>
    </citation>
    <scope>NUCLEOTIDE SEQUENCE [LARGE SCALE GENOMIC DNA]</scope>
    <source>
        <strain evidence="2 3">TBRC 2205</strain>
    </source>
</reference>